<feature type="signal peptide" evidence="1">
    <location>
        <begin position="1"/>
        <end position="22"/>
    </location>
</feature>
<evidence type="ECO:0000313" key="2">
    <source>
        <dbReference type="EMBL" id="RRS05108.1"/>
    </source>
</evidence>
<dbReference type="RefSeq" id="WP_125242327.1">
    <property type="nucleotide sequence ID" value="NZ_RSED01000004.1"/>
</dbReference>
<dbReference type="EMBL" id="RSED01000004">
    <property type="protein sequence ID" value="RRS05108.1"/>
    <property type="molecule type" value="Genomic_DNA"/>
</dbReference>
<sequence>MQRLILITLAMCALLAAQPARAGALESSDVVLLQPEAELQPRVPDVQSLATYIDKATAQAAEVARQARVGPPTSGFLVIAIRPGLRSNAWLDFQPPLPSTMAEAMIRAMRSVTPPAVRGGPVVLAVKAGLWGGSSPVRDLPAPKEWRAAIDKAGRSLEPETLVEKIWRD</sequence>
<name>A0A3R8S922_9BURK</name>
<keyword evidence="1" id="KW-0732">Signal</keyword>
<feature type="chain" id="PRO_5018529816" description="TPM domain-containing protein" evidence="1">
    <location>
        <begin position="23"/>
        <end position="169"/>
    </location>
</feature>
<protein>
    <recommendedName>
        <fullName evidence="4">TPM domain-containing protein</fullName>
    </recommendedName>
</protein>
<proteinExistence type="predicted"/>
<comment type="caution">
    <text evidence="2">The sequence shown here is derived from an EMBL/GenBank/DDBJ whole genome shotgun (WGS) entry which is preliminary data.</text>
</comment>
<accession>A0A3R8S922</accession>
<keyword evidence="3" id="KW-1185">Reference proteome</keyword>
<evidence type="ECO:0000313" key="3">
    <source>
        <dbReference type="Proteomes" id="UP000269265"/>
    </source>
</evidence>
<dbReference type="Proteomes" id="UP000269265">
    <property type="component" value="Unassembled WGS sequence"/>
</dbReference>
<evidence type="ECO:0000256" key="1">
    <source>
        <dbReference type="SAM" id="SignalP"/>
    </source>
</evidence>
<reference evidence="2 3" key="1">
    <citation type="submission" date="2018-12" db="EMBL/GenBank/DDBJ databases">
        <title>The whole draft genome of Aquabacterium sp. SJQ9.</title>
        <authorList>
            <person name="Sun L."/>
            <person name="Gao X."/>
            <person name="Chen W."/>
            <person name="Huang K."/>
        </authorList>
    </citation>
    <scope>NUCLEOTIDE SEQUENCE [LARGE SCALE GENOMIC DNA]</scope>
    <source>
        <strain evidence="2 3">SJQ9</strain>
    </source>
</reference>
<organism evidence="2 3">
    <name type="scientific">Aquabacterium soli</name>
    <dbReference type="NCBI Taxonomy" id="2493092"/>
    <lineage>
        <taxon>Bacteria</taxon>
        <taxon>Pseudomonadati</taxon>
        <taxon>Pseudomonadota</taxon>
        <taxon>Betaproteobacteria</taxon>
        <taxon>Burkholderiales</taxon>
        <taxon>Aquabacterium</taxon>
    </lineage>
</organism>
<evidence type="ECO:0008006" key="4">
    <source>
        <dbReference type="Google" id="ProtNLM"/>
    </source>
</evidence>
<dbReference type="AlphaFoldDB" id="A0A3R8S922"/>
<dbReference type="OrthoDB" id="6058236at2"/>
<gene>
    <name evidence="2" type="ORF">EIP75_05910</name>
</gene>